<dbReference type="GO" id="GO:0005886">
    <property type="term" value="C:plasma membrane"/>
    <property type="evidence" value="ECO:0007669"/>
    <property type="project" value="UniProtKB-SubCell"/>
</dbReference>
<evidence type="ECO:0000256" key="8">
    <source>
        <dbReference type="ARBA" id="ARBA00022801"/>
    </source>
</evidence>
<protein>
    <recommendedName>
        <fullName evidence="4 12">Signal peptidase I</fullName>
        <ecNumber evidence="4 12">3.4.21.89</ecNumber>
    </recommendedName>
</protein>
<evidence type="ECO:0000256" key="12">
    <source>
        <dbReference type="RuleBase" id="RU362042"/>
    </source>
</evidence>
<comment type="catalytic activity">
    <reaction evidence="1 12">
        <text>Cleavage of hydrophobic, N-terminal signal or leader sequences from secreted and periplasmic proteins.</text>
        <dbReference type="EC" id="3.4.21.89"/>
    </reaction>
</comment>
<dbReference type="AlphaFoldDB" id="A0A3S2TWU3"/>
<feature type="active site" evidence="11">
    <location>
        <position position="78"/>
    </location>
</feature>
<dbReference type="EMBL" id="RZTZ01000005">
    <property type="protein sequence ID" value="RVT61636.1"/>
    <property type="molecule type" value="Genomic_DNA"/>
</dbReference>
<keyword evidence="9 12" id="KW-1133">Transmembrane helix</keyword>
<comment type="caution">
    <text evidence="14">The sequence shown here is derived from an EMBL/GenBank/DDBJ whole genome shotgun (WGS) entry which is preliminary data.</text>
</comment>
<accession>A0A3S2TWU3</accession>
<comment type="subcellular location">
    <subcellularLocation>
        <location evidence="2">Cell membrane</location>
        <topology evidence="2">Single-pass type II membrane protein</topology>
    </subcellularLocation>
    <subcellularLocation>
        <location evidence="12">Membrane</location>
        <topology evidence="12">Single-pass type II membrane protein</topology>
    </subcellularLocation>
</comment>
<dbReference type="SUPFAM" id="SSF51306">
    <property type="entry name" value="LexA/Signal peptidase"/>
    <property type="match status" value="1"/>
</dbReference>
<dbReference type="PROSITE" id="PS00501">
    <property type="entry name" value="SPASE_I_1"/>
    <property type="match status" value="1"/>
</dbReference>
<evidence type="ECO:0000256" key="2">
    <source>
        <dbReference type="ARBA" id="ARBA00004401"/>
    </source>
</evidence>
<evidence type="ECO:0000313" key="15">
    <source>
        <dbReference type="Proteomes" id="UP000288024"/>
    </source>
</evidence>
<keyword evidence="10 12" id="KW-0472">Membrane</keyword>
<evidence type="ECO:0000259" key="13">
    <source>
        <dbReference type="Pfam" id="PF10502"/>
    </source>
</evidence>
<dbReference type="Pfam" id="PF10502">
    <property type="entry name" value="Peptidase_S26"/>
    <property type="match status" value="1"/>
</dbReference>
<dbReference type="Proteomes" id="UP000288024">
    <property type="component" value="Unassembled WGS sequence"/>
</dbReference>
<keyword evidence="7 12" id="KW-0812">Transmembrane</keyword>
<comment type="similarity">
    <text evidence="3 12">Belongs to the peptidase S26 family.</text>
</comment>
<dbReference type="FunFam" id="2.10.109.10:FF:000008">
    <property type="entry name" value="Signal peptidase I"/>
    <property type="match status" value="1"/>
</dbReference>
<feature type="active site" evidence="11">
    <location>
        <position position="40"/>
    </location>
</feature>
<organism evidence="14 15">
    <name type="scientific">Niallia taxi</name>
    <dbReference type="NCBI Taxonomy" id="2499688"/>
    <lineage>
        <taxon>Bacteria</taxon>
        <taxon>Bacillati</taxon>
        <taxon>Bacillota</taxon>
        <taxon>Bacilli</taxon>
        <taxon>Bacillales</taxon>
        <taxon>Bacillaceae</taxon>
        <taxon>Niallia</taxon>
    </lineage>
</organism>
<dbReference type="InterPro" id="IPR000223">
    <property type="entry name" value="Pept_S26A_signal_pept_1"/>
</dbReference>
<dbReference type="PROSITE" id="PS00761">
    <property type="entry name" value="SPASE_I_3"/>
    <property type="match status" value="1"/>
</dbReference>
<dbReference type="InterPro" id="IPR036286">
    <property type="entry name" value="LexA/Signal_pep-like_sf"/>
</dbReference>
<evidence type="ECO:0000256" key="3">
    <source>
        <dbReference type="ARBA" id="ARBA00009370"/>
    </source>
</evidence>
<gene>
    <name evidence="14" type="primary">lepB</name>
    <name evidence="14" type="ORF">EM808_15450</name>
</gene>
<dbReference type="PANTHER" id="PTHR43390">
    <property type="entry name" value="SIGNAL PEPTIDASE I"/>
    <property type="match status" value="1"/>
</dbReference>
<dbReference type="RefSeq" id="WP_127739093.1">
    <property type="nucleotide sequence ID" value="NZ_RZTZ01000005.1"/>
</dbReference>
<evidence type="ECO:0000256" key="10">
    <source>
        <dbReference type="ARBA" id="ARBA00023136"/>
    </source>
</evidence>
<dbReference type="GO" id="GO:0004252">
    <property type="term" value="F:serine-type endopeptidase activity"/>
    <property type="evidence" value="ECO:0007669"/>
    <property type="project" value="InterPro"/>
</dbReference>
<dbReference type="PRINTS" id="PR00727">
    <property type="entry name" value="LEADERPTASE"/>
</dbReference>
<evidence type="ECO:0000256" key="7">
    <source>
        <dbReference type="ARBA" id="ARBA00022692"/>
    </source>
</evidence>
<name>A0A3S2TWU3_9BACI</name>
<dbReference type="Gene3D" id="2.10.109.10">
    <property type="entry name" value="Umud Fragment, subunit A"/>
    <property type="match status" value="1"/>
</dbReference>
<evidence type="ECO:0000313" key="14">
    <source>
        <dbReference type="EMBL" id="RVT61636.1"/>
    </source>
</evidence>
<reference evidence="14 15" key="1">
    <citation type="submission" date="2019-01" db="EMBL/GenBank/DDBJ databases">
        <title>Bacillus sp. M5HDSG1-1, whole genome shotgun sequence.</title>
        <authorList>
            <person name="Tuo L."/>
        </authorList>
    </citation>
    <scope>NUCLEOTIDE SEQUENCE [LARGE SCALE GENOMIC DNA]</scope>
    <source>
        <strain evidence="14 15">M5HDSG1-1</strain>
    </source>
</reference>
<feature type="transmembrane region" description="Helical" evidence="12">
    <location>
        <begin position="12"/>
        <end position="36"/>
    </location>
</feature>
<dbReference type="InterPro" id="IPR019533">
    <property type="entry name" value="Peptidase_S26"/>
</dbReference>
<keyword evidence="8 12" id="KW-0378">Hydrolase</keyword>
<dbReference type="InterPro" id="IPR019756">
    <property type="entry name" value="Pept_S26A_signal_pept_1_Ser-AS"/>
</dbReference>
<dbReference type="CDD" id="cd06530">
    <property type="entry name" value="S26_SPase_I"/>
    <property type="match status" value="1"/>
</dbReference>
<dbReference type="GO" id="GO:0009003">
    <property type="term" value="F:signal peptidase activity"/>
    <property type="evidence" value="ECO:0007669"/>
    <property type="project" value="UniProtKB-EC"/>
</dbReference>
<evidence type="ECO:0000256" key="1">
    <source>
        <dbReference type="ARBA" id="ARBA00000677"/>
    </source>
</evidence>
<dbReference type="InterPro" id="IPR019758">
    <property type="entry name" value="Pept_S26A_signal_pept_1_CS"/>
</dbReference>
<keyword evidence="15" id="KW-1185">Reference proteome</keyword>
<evidence type="ECO:0000256" key="11">
    <source>
        <dbReference type="PIRSR" id="PIRSR600223-1"/>
    </source>
</evidence>
<evidence type="ECO:0000256" key="5">
    <source>
        <dbReference type="ARBA" id="ARBA00022475"/>
    </source>
</evidence>
<keyword evidence="5" id="KW-1003">Cell membrane</keyword>
<keyword evidence="6 12" id="KW-0645">Protease</keyword>
<evidence type="ECO:0000256" key="9">
    <source>
        <dbReference type="ARBA" id="ARBA00022989"/>
    </source>
</evidence>
<dbReference type="NCBIfam" id="TIGR02227">
    <property type="entry name" value="sigpep_I_bact"/>
    <property type="match status" value="1"/>
</dbReference>
<dbReference type="PANTHER" id="PTHR43390:SF1">
    <property type="entry name" value="CHLOROPLAST PROCESSING PEPTIDASE"/>
    <property type="match status" value="1"/>
</dbReference>
<feature type="domain" description="Peptidase S26" evidence="13">
    <location>
        <begin position="11"/>
        <end position="165"/>
    </location>
</feature>
<evidence type="ECO:0000256" key="6">
    <source>
        <dbReference type="ARBA" id="ARBA00022670"/>
    </source>
</evidence>
<dbReference type="GO" id="GO:0006465">
    <property type="term" value="P:signal peptide processing"/>
    <property type="evidence" value="ECO:0007669"/>
    <property type="project" value="InterPro"/>
</dbReference>
<sequence>MSEQTKKEIYAWAKSIVFCFLLVFICRQFVFTPIIVDGKSMMPTLENNNRILVNKITSIDRFDVIVFHSPVSSAYYIKRVIGLSGDNIEVKDDSLYVNGKKYDEPYLQANKEILAEGHLTADLKETVPEGYLYVMGDNRLKSNDSRRFGFILKEDVVGKAALRFYPFDQMKVINE</sequence>
<proteinExistence type="inferred from homology"/>
<dbReference type="EC" id="3.4.21.89" evidence="4 12"/>
<evidence type="ECO:0000256" key="4">
    <source>
        <dbReference type="ARBA" id="ARBA00013208"/>
    </source>
</evidence>